<dbReference type="OrthoDB" id="977906at2"/>
<dbReference type="AlphaFoldDB" id="A0A1Z4LPZ7"/>
<reference evidence="2 3" key="1">
    <citation type="submission" date="2017-06" db="EMBL/GenBank/DDBJ databases">
        <title>Genome sequencing of cyanobaciteial culture collection at National Institute for Environmental Studies (NIES).</title>
        <authorList>
            <person name="Hirose Y."/>
            <person name="Shimura Y."/>
            <person name="Fujisawa T."/>
            <person name="Nakamura Y."/>
            <person name="Kawachi M."/>
        </authorList>
    </citation>
    <scope>NUCLEOTIDE SEQUENCE [LARGE SCALE GENOMIC DNA]</scope>
    <source>
        <strain evidence="2 3">NIES-267</strain>
    </source>
</reference>
<feature type="signal peptide" evidence="1">
    <location>
        <begin position="1"/>
        <end position="30"/>
    </location>
</feature>
<keyword evidence="3" id="KW-1185">Reference proteome</keyword>
<evidence type="ECO:0008006" key="4">
    <source>
        <dbReference type="Google" id="ProtNLM"/>
    </source>
</evidence>
<dbReference type="PROSITE" id="PS51257">
    <property type="entry name" value="PROKAR_LIPOPROTEIN"/>
    <property type="match status" value="1"/>
</dbReference>
<dbReference type="Proteomes" id="UP000218418">
    <property type="component" value="Chromosome"/>
</dbReference>
<evidence type="ECO:0000313" key="2">
    <source>
        <dbReference type="EMBL" id="BAY83244.1"/>
    </source>
</evidence>
<proteinExistence type="predicted"/>
<dbReference type="EMBL" id="AP018227">
    <property type="protein sequence ID" value="BAY83244.1"/>
    <property type="molecule type" value="Genomic_DNA"/>
</dbReference>
<evidence type="ECO:0000313" key="3">
    <source>
        <dbReference type="Proteomes" id="UP000218418"/>
    </source>
</evidence>
<evidence type="ECO:0000256" key="1">
    <source>
        <dbReference type="SAM" id="SignalP"/>
    </source>
</evidence>
<organism evidence="2 3">
    <name type="scientific">Calothrix parasitica NIES-267</name>
    <dbReference type="NCBI Taxonomy" id="1973488"/>
    <lineage>
        <taxon>Bacteria</taxon>
        <taxon>Bacillati</taxon>
        <taxon>Cyanobacteriota</taxon>
        <taxon>Cyanophyceae</taxon>
        <taxon>Nostocales</taxon>
        <taxon>Calotrichaceae</taxon>
        <taxon>Calothrix</taxon>
    </lineage>
</organism>
<gene>
    <name evidence="2" type="ORF">NIES267_27310</name>
</gene>
<keyword evidence="1" id="KW-0732">Signal</keyword>
<accession>A0A1Z4LPZ7</accession>
<sequence>MKSNKLFTAIVGTGISALLLLQGCSSNENAKNDINNNAAKKAETTKPVDPLAKFNKAKSAKLTDTAKLLAGMEVDSQSSLAKVQQVRGWNSHQNYYKNAWSKLENKQLGKVRNWRDKELQAINAKSPTVFYPFSGPDFLYSFSLFPKAKKLILVGLEPVGSVPDFAKLSANQSNAALSKARSSLSEILQFSFFRTNDMKVDLRKQGVLPILYVFMARTNNRILDLQYIGLDQNAQVKQFEKGMVPGVRIAFVPEGESEPRTLYYFSTDLSNSGLIKHPELTQFVSQLNEPVTYLKAASYLMHNSSFSGIKKTILATSSHVLQDDSGVPLKSFDSAKWDLEFYGSYSRPIGLFSSRYQSDLRRAYASNNDIKPLDFGIGYKFNVNQSNMMLAKIK</sequence>
<feature type="chain" id="PRO_5012057416" description="Lipoprotein" evidence="1">
    <location>
        <begin position="31"/>
        <end position="394"/>
    </location>
</feature>
<protein>
    <recommendedName>
        <fullName evidence="4">Lipoprotein</fullName>
    </recommendedName>
</protein>
<name>A0A1Z4LPZ7_9CYAN</name>